<keyword evidence="2" id="KW-0812">Transmembrane</keyword>
<dbReference type="PANTHER" id="PTHR24078">
    <property type="entry name" value="DNAJ HOMOLOG SUBFAMILY C MEMBER"/>
    <property type="match status" value="1"/>
</dbReference>
<dbReference type="Pfam" id="PF01556">
    <property type="entry name" value="DnaJ_C"/>
    <property type="match status" value="1"/>
</dbReference>
<sequence>MILLRKNIYCTLFLSNRRRAIRYNPMQQKNGGAQAIFALAAEAYDVLSDPLRKAVYDQYGEEGLKNGVPRPEGFVKPYVYHGDPTRAFRWNRKPLSSRQSQSPLKFPKGRDIKQKVEPLMIALFLTFFEVFFGGIKKMKIRRLIVVNNDKSTLPTKKILTIPIKPGIPAGTRIVFPEESDQGSAKIPGSASRNVPAGRDSDLHTTVDIFLREALTGTVITLNTVDGRTLRIPITPINRIRKDFAVSRAGDENAEYVRRLILTGKTRGNDDDDVPPRRGVNDEADRLKFIYKM</sequence>
<dbReference type="InterPro" id="IPR008971">
    <property type="entry name" value="HSP40/DnaJ_pept-bd"/>
</dbReference>
<reference evidence="4 5" key="1">
    <citation type="submission" date="2023-03" db="EMBL/GenBank/DDBJ databases">
        <title>High recombination rates correlate with genetic variation in Cardiocondyla obscurior ants.</title>
        <authorList>
            <person name="Errbii M."/>
        </authorList>
    </citation>
    <scope>NUCLEOTIDE SEQUENCE [LARGE SCALE GENOMIC DNA]</scope>
    <source>
        <strain evidence="4">Alpha-2009</strain>
        <tissue evidence="4">Whole body</tissue>
    </source>
</reference>
<dbReference type="PROSITE" id="PS50076">
    <property type="entry name" value="DNAJ_2"/>
    <property type="match status" value="1"/>
</dbReference>
<dbReference type="GO" id="GO:0005829">
    <property type="term" value="C:cytosol"/>
    <property type="evidence" value="ECO:0007669"/>
    <property type="project" value="TreeGrafter"/>
</dbReference>
<dbReference type="PANTHER" id="PTHR24078:SF519">
    <property type="entry name" value="DNAJ HOMOLOG SUBFAMILY B MEMBER 13"/>
    <property type="match status" value="1"/>
</dbReference>
<dbReference type="Gene3D" id="2.60.260.20">
    <property type="entry name" value="Urease metallochaperone UreE, N-terminal domain"/>
    <property type="match status" value="2"/>
</dbReference>
<feature type="transmembrane region" description="Helical" evidence="2">
    <location>
        <begin position="118"/>
        <end position="135"/>
    </location>
</feature>
<gene>
    <name evidence="4" type="ORF">PUN28_016675</name>
</gene>
<organism evidence="4 5">
    <name type="scientific">Cardiocondyla obscurior</name>
    <dbReference type="NCBI Taxonomy" id="286306"/>
    <lineage>
        <taxon>Eukaryota</taxon>
        <taxon>Metazoa</taxon>
        <taxon>Ecdysozoa</taxon>
        <taxon>Arthropoda</taxon>
        <taxon>Hexapoda</taxon>
        <taxon>Insecta</taxon>
        <taxon>Pterygota</taxon>
        <taxon>Neoptera</taxon>
        <taxon>Endopterygota</taxon>
        <taxon>Hymenoptera</taxon>
        <taxon>Apocrita</taxon>
        <taxon>Aculeata</taxon>
        <taxon>Formicoidea</taxon>
        <taxon>Formicidae</taxon>
        <taxon>Myrmicinae</taxon>
        <taxon>Cardiocondyla</taxon>
    </lineage>
</organism>
<evidence type="ECO:0000313" key="5">
    <source>
        <dbReference type="Proteomes" id="UP001430953"/>
    </source>
</evidence>
<dbReference type="GO" id="GO:0006457">
    <property type="term" value="P:protein folding"/>
    <property type="evidence" value="ECO:0007669"/>
    <property type="project" value="InterPro"/>
</dbReference>
<dbReference type="GO" id="GO:0051082">
    <property type="term" value="F:unfolded protein binding"/>
    <property type="evidence" value="ECO:0007669"/>
    <property type="project" value="InterPro"/>
</dbReference>
<dbReference type="SUPFAM" id="SSF46565">
    <property type="entry name" value="Chaperone J-domain"/>
    <property type="match status" value="1"/>
</dbReference>
<keyword evidence="2" id="KW-1133">Transmembrane helix</keyword>
<dbReference type="InterPro" id="IPR018253">
    <property type="entry name" value="DnaJ_domain_CS"/>
</dbReference>
<dbReference type="Proteomes" id="UP001430953">
    <property type="component" value="Unassembled WGS sequence"/>
</dbReference>
<evidence type="ECO:0000256" key="1">
    <source>
        <dbReference type="ARBA" id="ARBA00023186"/>
    </source>
</evidence>
<dbReference type="InterPro" id="IPR001623">
    <property type="entry name" value="DnaJ_domain"/>
</dbReference>
<feature type="domain" description="J" evidence="3">
    <location>
        <begin position="1"/>
        <end position="60"/>
    </location>
</feature>
<keyword evidence="1" id="KW-0143">Chaperone</keyword>
<dbReference type="GO" id="GO:0051087">
    <property type="term" value="F:protein-folding chaperone binding"/>
    <property type="evidence" value="ECO:0007669"/>
    <property type="project" value="TreeGrafter"/>
</dbReference>
<dbReference type="SUPFAM" id="SSF49493">
    <property type="entry name" value="HSP40/DnaJ peptide-binding domain"/>
    <property type="match status" value="2"/>
</dbReference>
<evidence type="ECO:0000259" key="3">
    <source>
        <dbReference type="PROSITE" id="PS50076"/>
    </source>
</evidence>
<accession>A0AAW2EQB4</accession>
<dbReference type="EMBL" id="JADYXP020000019">
    <property type="protein sequence ID" value="KAL0105190.1"/>
    <property type="molecule type" value="Genomic_DNA"/>
</dbReference>
<name>A0AAW2EQB4_9HYME</name>
<dbReference type="Gene3D" id="1.10.287.110">
    <property type="entry name" value="DnaJ domain"/>
    <property type="match status" value="1"/>
</dbReference>
<keyword evidence="2" id="KW-0472">Membrane</keyword>
<dbReference type="InterPro" id="IPR002939">
    <property type="entry name" value="DnaJ_C"/>
</dbReference>
<dbReference type="PROSITE" id="PS00636">
    <property type="entry name" value="DNAJ_1"/>
    <property type="match status" value="1"/>
</dbReference>
<evidence type="ECO:0000313" key="4">
    <source>
        <dbReference type="EMBL" id="KAL0105190.1"/>
    </source>
</evidence>
<protein>
    <recommendedName>
        <fullName evidence="3">J domain-containing protein</fullName>
    </recommendedName>
</protein>
<comment type="caution">
    <text evidence="4">The sequence shown here is derived from an EMBL/GenBank/DDBJ whole genome shotgun (WGS) entry which is preliminary data.</text>
</comment>
<dbReference type="PRINTS" id="PR00625">
    <property type="entry name" value="JDOMAIN"/>
</dbReference>
<keyword evidence="5" id="KW-1185">Reference proteome</keyword>
<dbReference type="InterPro" id="IPR051339">
    <property type="entry name" value="DnaJ_subfamily_B"/>
</dbReference>
<dbReference type="InterPro" id="IPR036869">
    <property type="entry name" value="J_dom_sf"/>
</dbReference>
<dbReference type="AlphaFoldDB" id="A0AAW2EQB4"/>
<proteinExistence type="predicted"/>
<evidence type="ECO:0000256" key="2">
    <source>
        <dbReference type="SAM" id="Phobius"/>
    </source>
</evidence>